<proteinExistence type="predicted"/>
<gene>
    <name evidence="1" type="ORF">V7S43_017112</name>
    <name evidence="2" type="ORF">V7S43_017113</name>
</gene>
<dbReference type="Proteomes" id="UP001632037">
    <property type="component" value="Unassembled WGS sequence"/>
</dbReference>
<evidence type="ECO:0000313" key="1">
    <source>
        <dbReference type="EMBL" id="KAL3657913.1"/>
    </source>
</evidence>
<keyword evidence="3" id="KW-1185">Reference proteome</keyword>
<organism evidence="1 3">
    <name type="scientific">Phytophthora oleae</name>
    <dbReference type="NCBI Taxonomy" id="2107226"/>
    <lineage>
        <taxon>Eukaryota</taxon>
        <taxon>Sar</taxon>
        <taxon>Stramenopiles</taxon>
        <taxon>Oomycota</taxon>
        <taxon>Peronosporomycetes</taxon>
        <taxon>Peronosporales</taxon>
        <taxon>Peronosporaceae</taxon>
        <taxon>Phytophthora</taxon>
    </lineage>
</organism>
<sequence length="133" mass="14067">MVVIFASSTSHTGSNMTSIIDPRAFAIAVELTNQLSSDGAFVDDHQGGGWGDDNVLVSGNDVGSDPFALDNEGVQMFREAIPDSASIDTSAAGLSVSASDPNTPRTLKLCLSWWSLIEHIVDVSRDDLLAIGW</sequence>
<dbReference type="AlphaFoldDB" id="A0ABD3ETT2"/>
<accession>A0ABD3ETT2</accession>
<comment type="caution">
    <text evidence="1">The sequence shown here is derived from an EMBL/GenBank/DDBJ whole genome shotgun (WGS) entry which is preliminary data.</text>
</comment>
<dbReference type="EMBL" id="JBIMZQ010000059">
    <property type="protein sequence ID" value="KAL3657914.1"/>
    <property type="molecule type" value="Genomic_DNA"/>
</dbReference>
<evidence type="ECO:0000313" key="3">
    <source>
        <dbReference type="Proteomes" id="UP001632037"/>
    </source>
</evidence>
<evidence type="ECO:0000313" key="2">
    <source>
        <dbReference type="EMBL" id="KAL3657914.1"/>
    </source>
</evidence>
<reference evidence="1 3" key="1">
    <citation type="submission" date="2024-09" db="EMBL/GenBank/DDBJ databases">
        <title>Genome sequencing and assembly of Phytophthora oleae, isolate VK10A, causative agent of rot of olive drupes.</title>
        <authorList>
            <person name="Conti Taguali S."/>
            <person name="Riolo M."/>
            <person name="La Spada F."/>
            <person name="Cacciola S.O."/>
            <person name="Dionisio G."/>
        </authorList>
    </citation>
    <scope>NUCLEOTIDE SEQUENCE [LARGE SCALE GENOMIC DNA]</scope>
    <source>
        <strain evidence="1 3">VK10A</strain>
    </source>
</reference>
<protein>
    <submittedName>
        <fullName evidence="1">Uncharacterized protein</fullName>
    </submittedName>
</protein>
<name>A0ABD3ETT2_9STRA</name>
<dbReference type="EMBL" id="JBIMZQ010000059">
    <property type="protein sequence ID" value="KAL3657913.1"/>
    <property type="molecule type" value="Genomic_DNA"/>
</dbReference>